<accession>A0A061RBQ5</accession>
<evidence type="ECO:0000256" key="5">
    <source>
        <dbReference type="ARBA" id="ARBA00023180"/>
    </source>
</evidence>
<gene>
    <name evidence="7" type="ORF">TSPGSL018_24049</name>
    <name evidence="8" type="ORF">TSPGSL018_9883</name>
</gene>
<dbReference type="GO" id="GO:0070008">
    <property type="term" value="F:serine-type exopeptidase activity"/>
    <property type="evidence" value="ECO:0007669"/>
    <property type="project" value="InterPro"/>
</dbReference>
<dbReference type="PANTHER" id="PTHR11010">
    <property type="entry name" value="PROTEASE S28 PRO-X CARBOXYPEPTIDASE-RELATED"/>
    <property type="match status" value="1"/>
</dbReference>
<dbReference type="AlphaFoldDB" id="A0A061RBQ5"/>
<evidence type="ECO:0000256" key="6">
    <source>
        <dbReference type="SAM" id="SignalP"/>
    </source>
</evidence>
<evidence type="ECO:0000313" key="7">
    <source>
        <dbReference type="EMBL" id="JAC62182.1"/>
    </source>
</evidence>
<dbReference type="EMBL" id="GBEZ01018493">
    <property type="protein sequence ID" value="JAC67946.1"/>
    <property type="molecule type" value="Transcribed_RNA"/>
</dbReference>
<protein>
    <submittedName>
        <fullName evidence="8">Lysosomal pro-x</fullName>
    </submittedName>
</protein>
<dbReference type="Gene3D" id="3.40.50.1820">
    <property type="entry name" value="alpha/beta hydrolase"/>
    <property type="match status" value="1"/>
</dbReference>
<dbReference type="PANTHER" id="PTHR11010:SF38">
    <property type="entry name" value="LYSOSOMAL PRO-X CARBOXYPEPTIDASE"/>
    <property type="match status" value="1"/>
</dbReference>
<dbReference type="InterPro" id="IPR008758">
    <property type="entry name" value="Peptidase_S28"/>
</dbReference>
<proteinExistence type="inferred from homology"/>
<feature type="chain" id="PRO_5007370662" evidence="6">
    <location>
        <begin position="18"/>
        <end position="172"/>
    </location>
</feature>
<comment type="similarity">
    <text evidence="1">Belongs to the peptidase S28 family.</text>
</comment>
<dbReference type="Pfam" id="PF05577">
    <property type="entry name" value="Peptidase_S28"/>
    <property type="match status" value="1"/>
</dbReference>
<keyword evidence="4" id="KW-0378">Hydrolase</keyword>
<reference evidence="8" key="1">
    <citation type="submission" date="2014-05" db="EMBL/GenBank/DDBJ databases">
        <title>The transcriptome of the halophilic microalga Tetraselmis sp. GSL018 isolated from the Great Salt Lake, Utah.</title>
        <authorList>
            <person name="Jinkerson R.E."/>
            <person name="D'Adamo S."/>
            <person name="Posewitz M.C."/>
        </authorList>
    </citation>
    <scope>NUCLEOTIDE SEQUENCE</scope>
    <source>
        <strain evidence="8">GSL018</strain>
    </source>
</reference>
<evidence type="ECO:0000256" key="3">
    <source>
        <dbReference type="ARBA" id="ARBA00022729"/>
    </source>
</evidence>
<evidence type="ECO:0000256" key="4">
    <source>
        <dbReference type="ARBA" id="ARBA00022801"/>
    </source>
</evidence>
<dbReference type="EMBL" id="GBEZ01024848">
    <property type="protein sequence ID" value="JAC62182.1"/>
    <property type="molecule type" value="Transcribed_RNA"/>
</dbReference>
<sequence>MHLWLLCLLMFAYQVEGLLRLRVIPGYAGDSLNNGDIIPFKIPLASRKERKTSLGERRRADAQLERCSVRYRNARLDHFSYPRVLGNGTYLQQRYFICLDRWTAGTYSPIFFYTGNEADVTLYVNNTGLMWENAEKFGAALVFAEHRFGPSSILASRSVRNHLLSYDSHTLL</sequence>
<name>A0A061RBQ5_9CHLO</name>
<dbReference type="GO" id="GO:0008239">
    <property type="term" value="F:dipeptidyl-peptidase activity"/>
    <property type="evidence" value="ECO:0007669"/>
    <property type="project" value="TreeGrafter"/>
</dbReference>
<keyword evidence="5" id="KW-0325">Glycoprotein</keyword>
<feature type="signal peptide" evidence="6">
    <location>
        <begin position="1"/>
        <end position="17"/>
    </location>
</feature>
<dbReference type="GO" id="GO:0006508">
    <property type="term" value="P:proteolysis"/>
    <property type="evidence" value="ECO:0007669"/>
    <property type="project" value="UniProtKB-KW"/>
</dbReference>
<keyword evidence="2" id="KW-0645">Protease</keyword>
<organism evidence="8">
    <name type="scientific">Tetraselmis sp. GSL018</name>
    <dbReference type="NCBI Taxonomy" id="582737"/>
    <lineage>
        <taxon>Eukaryota</taxon>
        <taxon>Viridiplantae</taxon>
        <taxon>Chlorophyta</taxon>
        <taxon>core chlorophytes</taxon>
        <taxon>Chlorodendrophyceae</taxon>
        <taxon>Chlorodendrales</taxon>
        <taxon>Chlorodendraceae</taxon>
        <taxon>Tetraselmis</taxon>
    </lineage>
</organism>
<evidence type="ECO:0000256" key="2">
    <source>
        <dbReference type="ARBA" id="ARBA00022670"/>
    </source>
</evidence>
<evidence type="ECO:0000256" key="1">
    <source>
        <dbReference type="ARBA" id="ARBA00011079"/>
    </source>
</evidence>
<dbReference type="InterPro" id="IPR029058">
    <property type="entry name" value="AB_hydrolase_fold"/>
</dbReference>
<keyword evidence="3 6" id="KW-0732">Signal</keyword>
<evidence type="ECO:0000313" key="8">
    <source>
        <dbReference type="EMBL" id="JAC67946.1"/>
    </source>
</evidence>